<dbReference type="InterPro" id="IPR016187">
    <property type="entry name" value="CTDL_fold"/>
</dbReference>
<keyword evidence="4" id="KW-1185">Reference proteome</keyword>
<dbReference type="EMBL" id="JAHWGI010001142">
    <property type="protein sequence ID" value="KAK3923205.1"/>
    <property type="molecule type" value="Genomic_DNA"/>
</dbReference>
<evidence type="ECO:0000313" key="3">
    <source>
        <dbReference type="EMBL" id="KAK3923205.1"/>
    </source>
</evidence>
<name>A0AAE1HMC3_9NEOP</name>
<dbReference type="Pfam" id="PF00059">
    <property type="entry name" value="Lectin_C"/>
    <property type="match status" value="1"/>
</dbReference>
<organism evidence="3 4">
    <name type="scientific">Frankliniella fusca</name>
    <dbReference type="NCBI Taxonomy" id="407009"/>
    <lineage>
        <taxon>Eukaryota</taxon>
        <taxon>Metazoa</taxon>
        <taxon>Ecdysozoa</taxon>
        <taxon>Arthropoda</taxon>
        <taxon>Hexapoda</taxon>
        <taxon>Insecta</taxon>
        <taxon>Pterygota</taxon>
        <taxon>Neoptera</taxon>
        <taxon>Paraneoptera</taxon>
        <taxon>Thysanoptera</taxon>
        <taxon>Terebrantia</taxon>
        <taxon>Thripoidea</taxon>
        <taxon>Thripidae</taxon>
        <taxon>Frankliniella</taxon>
    </lineage>
</organism>
<accession>A0AAE1HMC3</accession>
<evidence type="ECO:0000313" key="4">
    <source>
        <dbReference type="Proteomes" id="UP001219518"/>
    </source>
</evidence>
<dbReference type="CDD" id="cd00037">
    <property type="entry name" value="CLECT"/>
    <property type="match status" value="1"/>
</dbReference>
<feature type="region of interest" description="Disordered" evidence="1">
    <location>
        <begin position="1"/>
        <end position="21"/>
    </location>
</feature>
<reference evidence="3" key="1">
    <citation type="submission" date="2021-07" db="EMBL/GenBank/DDBJ databases">
        <authorList>
            <person name="Catto M.A."/>
            <person name="Jacobson A."/>
            <person name="Kennedy G."/>
            <person name="Labadie P."/>
            <person name="Hunt B.G."/>
            <person name="Srinivasan R."/>
        </authorList>
    </citation>
    <scope>NUCLEOTIDE SEQUENCE</scope>
    <source>
        <strain evidence="3">PL_HMW_Pooled</strain>
        <tissue evidence="3">Head</tissue>
    </source>
</reference>
<dbReference type="SUPFAM" id="SSF56436">
    <property type="entry name" value="C-type lectin-like"/>
    <property type="match status" value="1"/>
</dbReference>
<reference evidence="3" key="2">
    <citation type="journal article" date="2023" name="BMC Genomics">
        <title>Pest status, molecular evolution, and epigenetic factors derived from the genome assembly of Frankliniella fusca, a thysanopteran phytovirus vector.</title>
        <authorList>
            <person name="Catto M.A."/>
            <person name="Labadie P.E."/>
            <person name="Jacobson A.L."/>
            <person name="Kennedy G.G."/>
            <person name="Srinivasan R."/>
            <person name="Hunt B.G."/>
        </authorList>
    </citation>
    <scope>NUCLEOTIDE SEQUENCE</scope>
    <source>
        <strain evidence="3">PL_HMW_Pooled</strain>
    </source>
</reference>
<sequence>MQRVEGGQRTGRSRATPHRTRMTAATAIRAAPPLRAVRPIPPPHVSRHFSPSVAGQRITTIQLDGVQYFVSRMNPYSPELNYFLAYQYCRSLGLQLTSFESKEKSDSITQYLRNAGYNQYDFWTSGNRLGTDMFLWMSTGLPFNATFDLMNQPADGEAAPQGSPEAVVMTSEQPAPLLRRPGSARQSKSGPSSGCVALKAPDLRWSVDDCTSVKDFICEQTRCYYYNYGSIPVSSSQG</sequence>
<protein>
    <submittedName>
        <fullName evidence="3">C-type lectin 37Da</fullName>
    </submittedName>
</protein>
<dbReference type="AlphaFoldDB" id="A0AAE1HMC3"/>
<feature type="compositionally biased region" description="Basic residues" evidence="1">
    <location>
        <begin position="11"/>
        <end position="21"/>
    </location>
</feature>
<evidence type="ECO:0000256" key="1">
    <source>
        <dbReference type="SAM" id="MobiDB-lite"/>
    </source>
</evidence>
<feature type="domain" description="C-type lectin" evidence="2">
    <location>
        <begin position="63"/>
        <end position="219"/>
    </location>
</feature>
<dbReference type="PROSITE" id="PS50041">
    <property type="entry name" value="C_TYPE_LECTIN_2"/>
    <property type="match status" value="1"/>
</dbReference>
<dbReference type="Proteomes" id="UP001219518">
    <property type="component" value="Unassembled WGS sequence"/>
</dbReference>
<dbReference type="Gene3D" id="3.10.100.10">
    <property type="entry name" value="Mannose-Binding Protein A, subunit A"/>
    <property type="match status" value="1"/>
</dbReference>
<gene>
    <name evidence="3" type="ORF">KUF71_000287</name>
</gene>
<dbReference type="InterPro" id="IPR001304">
    <property type="entry name" value="C-type_lectin-like"/>
</dbReference>
<dbReference type="InterPro" id="IPR016186">
    <property type="entry name" value="C-type_lectin-like/link_sf"/>
</dbReference>
<evidence type="ECO:0000259" key="2">
    <source>
        <dbReference type="PROSITE" id="PS50041"/>
    </source>
</evidence>
<comment type="caution">
    <text evidence="3">The sequence shown here is derived from an EMBL/GenBank/DDBJ whole genome shotgun (WGS) entry which is preliminary data.</text>
</comment>
<proteinExistence type="predicted"/>